<comment type="subcellular location">
    <subcellularLocation>
        <location evidence="1">Cytoplasm</location>
    </subcellularLocation>
</comment>
<dbReference type="InterPro" id="IPR036662">
    <property type="entry name" value="PTS_EIIA_man-typ_sf"/>
</dbReference>
<evidence type="ECO:0000313" key="12">
    <source>
        <dbReference type="Proteomes" id="UP001215533"/>
    </source>
</evidence>
<dbReference type="PANTHER" id="PTHR33799:SF1">
    <property type="entry name" value="PTS SYSTEM MANNOSE-SPECIFIC EIIAB COMPONENT-RELATED"/>
    <property type="match status" value="1"/>
</dbReference>
<evidence type="ECO:0000256" key="7">
    <source>
        <dbReference type="ARBA" id="ARBA00022777"/>
    </source>
</evidence>
<reference evidence="9 11" key="1">
    <citation type="submission" date="2021-05" db="EMBL/GenBank/DDBJ databases">
        <title>Complete Genome Sequence of Latilactobacillus sp. Strain WDN19, a High D-Aspartate-producing Lactic Acid Bacterium Isolated from a Japanese Pickle.</title>
        <authorList>
            <person name="Kajitani K."/>
            <person name="Takahashi S."/>
        </authorList>
    </citation>
    <scope>NUCLEOTIDE SEQUENCE [LARGE SCALE GENOMIC DNA]</scope>
    <source>
        <strain evidence="9 11">WDN19</strain>
    </source>
</reference>
<protein>
    <submittedName>
        <fullName evidence="9">PTS fructose transporter subunit IIA</fullName>
    </submittedName>
</protein>
<reference evidence="10" key="2">
    <citation type="submission" date="2023-02" db="EMBL/GenBank/DDBJ databases">
        <title>Complete genome sequence of Lactobacillus curvatus CACC879 isolated from Pig feces.</title>
        <authorList>
            <person name="Park S."/>
            <person name="Park M.A."/>
            <person name="Kim D.-H."/>
            <person name="Kim Y."/>
        </authorList>
    </citation>
    <scope>NUCLEOTIDE SEQUENCE</scope>
    <source>
        <strain evidence="10">CACC879</strain>
    </source>
</reference>
<dbReference type="PANTHER" id="PTHR33799">
    <property type="entry name" value="PTS PERMEASE-RELATED-RELATED"/>
    <property type="match status" value="1"/>
</dbReference>
<evidence type="ECO:0000259" key="8">
    <source>
        <dbReference type="PROSITE" id="PS51096"/>
    </source>
</evidence>
<dbReference type="GO" id="GO:0016301">
    <property type="term" value="F:kinase activity"/>
    <property type="evidence" value="ECO:0007669"/>
    <property type="project" value="UniProtKB-KW"/>
</dbReference>
<keyword evidence="3" id="KW-0963">Cytoplasm</keyword>
<dbReference type="PROSITE" id="PS51096">
    <property type="entry name" value="PTS_EIIA_TYPE_4"/>
    <property type="match status" value="1"/>
</dbReference>
<dbReference type="CDD" id="cd00006">
    <property type="entry name" value="PTS_IIA_man"/>
    <property type="match status" value="1"/>
</dbReference>
<keyword evidence="5" id="KW-0808">Transferase</keyword>
<dbReference type="Proteomes" id="UP001215533">
    <property type="component" value="Chromosome"/>
</dbReference>
<dbReference type="GO" id="GO:0016020">
    <property type="term" value="C:membrane"/>
    <property type="evidence" value="ECO:0007669"/>
    <property type="project" value="InterPro"/>
</dbReference>
<dbReference type="EMBL" id="CP117683">
    <property type="protein sequence ID" value="WDC92076.1"/>
    <property type="molecule type" value="Genomic_DNA"/>
</dbReference>
<keyword evidence="11" id="KW-1185">Reference proteome</keyword>
<dbReference type="InterPro" id="IPR051471">
    <property type="entry name" value="Bacterial_PTS_sugar_comp"/>
</dbReference>
<gene>
    <name evidence="9" type="ORF">LTWDN19_02520</name>
    <name evidence="10" type="ORF">PSR33_00610</name>
</gene>
<evidence type="ECO:0000313" key="10">
    <source>
        <dbReference type="EMBL" id="WDC92076.1"/>
    </source>
</evidence>
<evidence type="ECO:0000313" key="9">
    <source>
        <dbReference type="EMBL" id="BCX29685.1"/>
    </source>
</evidence>
<evidence type="ECO:0000256" key="1">
    <source>
        <dbReference type="ARBA" id="ARBA00004496"/>
    </source>
</evidence>
<evidence type="ECO:0000256" key="6">
    <source>
        <dbReference type="ARBA" id="ARBA00022683"/>
    </source>
</evidence>
<keyword evidence="4" id="KW-0762">Sugar transport</keyword>
<dbReference type="Gene3D" id="3.40.50.510">
    <property type="entry name" value="Phosphotransferase system, mannose-type IIA component"/>
    <property type="match status" value="1"/>
</dbReference>
<feature type="domain" description="PTS EIIA type-4" evidence="8">
    <location>
        <begin position="1"/>
        <end position="121"/>
    </location>
</feature>
<dbReference type="InterPro" id="IPR004701">
    <property type="entry name" value="PTS_EIIA_man-typ"/>
</dbReference>
<evidence type="ECO:0000256" key="4">
    <source>
        <dbReference type="ARBA" id="ARBA00022597"/>
    </source>
</evidence>
<dbReference type="InterPro" id="IPR033887">
    <property type="entry name" value="PTS_IIA_man"/>
</dbReference>
<evidence type="ECO:0000313" key="11">
    <source>
        <dbReference type="Proteomes" id="UP000825100"/>
    </source>
</evidence>
<dbReference type="AlphaFoldDB" id="A0AAJ5RF32"/>
<evidence type="ECO:0000256" key="3">
    <source>
        <dbReference type="ARBA" id="ARBA00022490"/>
    </source>
</evidence>
<keyword evidence="7" id="KW-0418">Kinase</keyword>
<dbReference type="GO" id="GO:0005737">
    <property type="term" value="C:cytoplasm"/>
    <property type="evidence" value="ECO:0007669"/>
    <property type="project" value="UniProtKB-SubCell"/>
</dbReference>
<organism evidence="10 12">
    <name type="scientific">Latilactobacillus curvatus</name>
    <name type="common">Lactobacillus curvatus</name>
    <dbReference type="NCBI Taxonomy" id="28038"/>
    <lineage>
        <taxon>Bacteria</taxon>
        <taxon>Bacillati</taxon>
        <taxon>Bacillota</taxon>
        <taxon>Bacilli</taxon>
        <taxon>Lactobacillales</taxon>
        <taxon>Lactobacillaceae</taxon>
        <taxon>Latilactobacillus</taxon>
    </lineage>
</organism>
<keyword evidence="2" id="KW-0813">Transport</keyword>
<dbReference type="RefSeq" id="WP_076789749.1">
    <property type="nucleotide sequence ID" value="NZ_AP024685.1"/>
</dbReference>
<keyword evidence="6" id="KW-0598">Phosphotransferase system</keyword>
<dbReference type="SUPFAM" id="SSF53062">
    <property type="entry name" value="PTS system fructose IIA component-like"/>
    <property type="match status" value="1"/>
</dbReference>
<dbReference type="Proteomes" id="UP000825100">
    <property type="component" value="Chromosome"/>
</dbReference>
<name>A0AAJ5RF32_LATCU</name>
<evidence type="ECO:0000256" key="5">
    <source>
        <dbReference type="ARBA" id="ARBA00022679"/>
    </source>
</evidence>
<sequence>MKIILVSHGKLALGLKDTLEMIVGQVDGLYAFAAYSDGSEDQYLKAIDAILETDTTEPILIITDVLGGSVNNEVWQLLATHPQLIVLTGMNLPLLMTLVTYPNQVTLETIGEIVTAGQHGVMCINQLVTEKIDKEEF</sequence>
<evidence type="ECO:0000256" key="2">
    <source>
        <dbReference type="ARBA" id="ARBA00022448"/>
    </source>
</evidence>
<proteinExistence type="predicted"/>
<dbReference type="GO" id="GO:0009401">
    <property type="term" value="P:phosphoenolpyruvate-dependent sugar phosphotransferase system"/>
    <property type="evidence" value="ECO:0007669"/>
    <property type="project" value="UniProtKB-KW"/>
</dbReference>
<accession>A0AAJ5RF32</accession>
<dbReference type="Pfam" id="PF03610">
    <property type="entry name" value="EIIA-man"/>
    <property type="match status" value="1"/>
</dbReference>
<dbReference type="EMBL" id="AP024685">
    <property type="protein sequence ID" value="BCX29685.1"/>
    <property type="molecule type" value="Genomic_DNA"/>
</dbReference>